<proteinExistence type="predicted"/>
<dbReference type="AlphaFoldDB" id="A0A3M6Q8F5"/>
<sequence>MSKHTEVECTYTVVDVEGEKQLQLDTYGSASRDIPGKKSQSLRLNSQAIQQLKEIIKENGL</sequence>
<evidence type="ECO:0008006" key="3">
    <source>
        <dbReference type="Google" id="ProtNLM"/>
    </source>
</evidence>
<evidence type="ECO:0000313" key="2">
    <source>
        <dbReference type="Proteomes" id="UP000267035"/>
    </source>
</evidence>
<comment type="caution">
    <text evidence="1">The sequence shown here is derived from an EMBL/GenBank/DDBJ whole genome shotgun (WGS) entry which is preliminary data.</text>
</comment>
<protein>
    <recommendedName>
        <fullName evidence="3">Methionyl-tRNA formyltransferase</fullName>
    </recommendedName>
</protein>
<name>A0A3M6Q8F5_9BURK</name>
<organism evidence="1 2">
    <name type="scientific">Allofranklinella schreckenbergeri</name>
    <dbReference type="NCBI Taxonomy" id="1076744"/>
    <lineage>
        <taxon>Bacteria</taxon>
        <taxon>Pseudomonadati</taxon>
        <taxon>Pseudomonadota</taxon>
        <taxon>Betaproteobacteria</taxon>
        <taxon>Burkholderiales</taxon>
        <taxon>Comamonadaceae</taxon>
        <taxon>Allofranklinella</taxon>
    </lineage>
</organism>
<keyword evidence="2" id="KW-1185">Reference proteome</keyword>
<reference evidence="1 2" key="1">
    <citation type="submission" date="2018-10" db="EMBL/GenBank/DDBJ databases">
        <title>Comamonadaceae CDC group NO-1 genome sequencing and assembly.</title>
        <authorList>
            <person name="Bernier A.-M."/>
            <person name="Bernard K."/>
        </authorList>
    </citation>
    <scope>NUCLEOTIDE SEQUENCE [LARGE SCALE GENOMIC DNA]</scope>
    <source>
        <strain evidence="1 2">NML161473</strain>
    </source>
</reference>
<dbReference type="Proteomes" id="UP000267035">
    <property type="component" value="Unassembled WGS sequence"/>
</dbReference>
<accession>A0A3M6Q8F5</accession>
<dbReference type="EMBL" id="RDQL01000009">
    <property type="protein sequence ID" value="RMW99084.1"/>
    <property type="molecule type" value="Genomic_DNA"/>
</dbReference>
<evidence type="ECO:0000313" key="1">
    <source>
        <dbReference type="EMBL" id="RMW99084.1"/>
    </source>
</evidence>
<gene>
    <name evidence="1" type="ORF">EBQ25_08015</name>
</gene>